<keyword evidence="3" id="KW-1185">Reference proteome</keyword>
<accession>A0A9P5N321</accession>
<reference evidence="2" key="1">
    <citation type="submission" date="2019-10" db="EMBL/GenBank/DDBJ databases">
        <authorList>
            <consortium name="DOE Joint Genome Institute"/>
            <person name="Kuo A."/>
            <person name="Miyauchi S."/>
            <person name="Kiss E."/>
            <person name="Drula E."/>
            <person name="Kohler A."/>
            <person name="Sanchez-Garcia M."/>
            <person name="Andreopoulos B."/>
            <person name="Barry K.W."/>
            <person name="Bonito G."/>
            <person name="Buee M."/>
            <person name="Carver A."/>
            <person name="Chen C."/>
            <person name="Cichocki N."/>
            <person name="Clum A."/>
            <person name="Culley D."/>
            <person name="Crous P.W."/>
            <person name="Fauchery L."/>
            <person name="Girlanda M."/>
            <person name="Hayes R."/>
            <person name="Keri Z."/>
            <person name="LaButti K."/>
            <person name="Lipzen A."/>
            <person name="Lombard V."/>
            <person name="Magnuson J."/>
            <person name="Maillard F."/>
            <person name="Morin E."/>
            <person name="Murat C."/>
            <person name="Nolan M."/>
            <person name="Ohm R."/>
            <person name="Pangilinan J."/>
            <person name="Pereira M."/>
            <person name="Perotto S."/>
            <person name="Peter M."/>
            <person name="Riley R."/>
            <person name="Sitrit Y."/>
            <person name="Stielow B."/>
            <person name="Szollosi G."/>
            <person name="Zifcakova L."/>
            <person name="Stursova M."/>
            <person name="Spatafora J.W."/>
            <person name="Tedersoo L."/>
            <person name="Vaario L.-M."/>
            <person name="Yamada A."/>
            <person name="Yan M."/>
            <person name="Wang P."/>
            <person name="Xu J."/>
            <person name="Bruns T."/>
            <person name="Baldrian P."/>
            <person name="Vilgalys R."/>
            <person name="Henrissat B."/>
            <person name="Grigoriev I.V."/>
            <person name="Hibbett D."/>
            <person name="Nagy L.G."/>
            <person name="Martin F.M."/>
        </authorList>
    </citation>
    <scope>NUCLEOTIDE SEQUENCE</scope>
    <source>
        <strain evidence="2">Prilba</strain>
    </source>
</reference>
<feature type="compositionally biased region" description="Acidic residues" evidence="1">
    <location>
        <begin position="307"/>
        <end position="320"/>
    </location>
</feature>
<reference evidence="2" key="2">
    <citation type="journal article" date="2020" name="Nat. Commun.">
        <title>Large-scale genome sequencing of mycorrhizal fungi provides insights into the early evolution of symbiotic traits.</title>
        <authorList>
            <person name="Miyauchi S."/>
            <person name="Kiss E."/>
            <person name="Kuo A."/>
            <person name="Drula E."/>
            <person name="Kohler A."/>
            <person name="Sanchez-Garcia M."/>
            <person name="Morin E."/>
            <person name="Andreopoulos B."/>
            <person name="Barry K.W."/>
            <person name="Bonito G."/>
            <person name="Buee M."/>
            <person name="Carver A."/>
            <person name="Chen C."/>
            <person name="Cichocki N."/>
            <person name="Clum A."/>
            <person name="Culley D."/>
            <person name="Crous P.W."/>
            <person name="Fauchery L."/>
            <person name="Girlanda M."/>
            <person name="Hayes R.D."/>
            <person name="Keri Z."/>
            <person name="LaButti K."/>
            <person name="Lipzen A."/>
            <person name="Lombard V."/>
            <person name="Magnuson J."/>
            <person name="Maillard F."/>
            <person name="Murat C."/>
            <person name="Nolan M."/>
            <person name="Ohm R.A."/>
            <person name="Pangilinan J."/>
            <person name="Pereira M.F."/>
            <person name="Perotto S."/>
            <person name="Peter M."/>
            <person name="Pfister S."/>
            <person name="Riley R."/>
            <person name="Sitrit Y."/>
            <person name="Stielow J.B."/>
            <person name="Szollosi G."/>
            <person name="Zifcakova L."/>
            <person name="Stursova M."/>
            <person name="Spatafora J.W."/>
            <person name="Tedersoo L."/>
            <person name="Vaario L.M."/>
            <person name="Yamada A."/>
            <person name="Yan M."/>
            <person name="Wang P."/>
            <person name="Xu J."/>
            <person name="Bruns T."/>
            <person name="Baldrian P."/>
            <person name="Vilgalys R."/>
            <person name="Dunand C."/>
            <person name="Henrissat B."/>
            <person name="Grigoriev I.V."/>
            <person name="Hibbett D."/>
            <person name="Nagy L.G."/>
            <person name="Martin F.M."/>
        </authorList>
    </citation>
    <scope>NUCLEOTIDE SEQUENCE</scope>
    <source>
        <strain evidence="2">Prilba</strain>
    </source>
</reference>
<evidence type="ECO:0000256" key="1">
    <source>
        <dbReference type="SAM" id="MobiDB-lite"/>
    </source>
</evidence>
<feature type="compositionally biased region" description="Polar residues" evidence="1">
    <location>
        <begin position="224"/>
        <end position="241"/>
    </location>
</feature>
<feature type="compositionally biased region" description="Acidic residues" evidence="1">
    <location>
        <begin position="165"/>
        <end position="175"/>
    </location>
</feature>
<protein>
    <recommendedName>
        <fullName evidence="4">Zn(2)-C6 fungal-type domain-containing protein</fullName>
    </recommendedName>
</protein>
<gene>
    <name evidence="2" type="ORF">DFH94DRAFT_719120</name>
</gene>
<evidence type="ECO:0000313" key="2">
    <source>
        <dbReference type="EMBL" id="KAF8485218.1"/>
    </source>
</evidence>
<sequence length="380" mass="41571">MASPTLDSRNLHRIDTELGFLEDTLTLQPENKPEQIRAWVGWLRDMDKQWGEYRSILKSVGFQEAPTGELFEREQRVLGRKKEAEIIYDRLHEAVRASKGLDQLGSAPEDVDYSAMVNDSTDAEGEPDTTTSAPPIAIEKANGENAQIVETQGESKAKTSPAPEDHDELQEEELADGVRRRPVPCDLCARRGRSCIGKDGRACLPCKERRVACSHVAKPRKDVTTGTPESELQGPDTRTTHSVSKRPRPPPPPPVDVRPGVPSSAGAGPATLVGTRALKRKVSRGPGIRALSAPGGKRVRVERNGDSEGDPFGSDEEEFMEAARAARAATGWERGVEAESYPSGLSAEDTARILERIRALEEKARDIVGEISALKTYFLH</sequence>
<feature type="region of interest" description="Disordered" evidence="1">
    <location>
        <begin position="214"/>
        <end position="344"/>
    </location>
</feature>
<feature type="region of interest" description="Disordered" evidence="1">
    <location>
        <begin position="151"/>
        <end position="175"/>
    </location>
</feature>
<proteinExistence type="predicted"/>
<evidence type="ECO:0000313" key="3">
    <source>
        <dbReference type="Proteomes" id="UP000759537"/>
    </source>
</evidence>
<evidence type="ECO:0008006" key="4">
    <source>
        <dbReference type="Google" id="ProtNLM"/>
    </source>
</evidence>
<dbReference type="OrthoDB" id="3207480at2759"/>
<comment type="caution">
    <text evidence="2">The sequence shown here is derived from an EMBL/GenBank/DDBJ whole genome shotgun (WGS) entry which is preliminary data.</text>
</comment>
<dbReference type="Proteomes" id="UP000759537">
    <property type="component" value="Unassembled WGS sequence"/>
</dbReference>
<dbReference type="AlphaFoldDB" id="A0A9P5N321"/>
<organism evidence="2 3">
    <name type="scientific">Russula ochroleuca</name>
    <dbReference type="NCBI Taxonomy" id="152965"/>
    <lineage>
        <taxon>Eukaryota</taxon>
        <taxon>Fungi</taxon>
        <taxon>Dikarya</taxon>
        <taxon>Basidiomycota</taxon>
        <taxon>Agaricomycotina</taxon>
        <taxon>Agaricomycetes</taxon>
        <taxon>Russulales</taxon>
        <taxon>Russulaceae</taxon>
        <taxon>Russula</taxon>
    </lineage>
</organism>
<dbReference type="EMBL" id="WHVB01000003">
    <property type="protein sequence ID" value="KAF8485218.1"/>
    <property type="molecule type" value="Genomic_DNA"/>
</dbReference>
<name>A0A9P5N321_9AGAM</name>